<evidence type="ECO:0000256" key="6">
    <source>
        <dbReference type="ARBA" id="ARBA00023014"/>
    </source>
</evidence>
<evidence type="ECO:0000256" key="3">
    <source>
        <dbReference type="ARBA" id="ARBA00022723"/>
    </source>
</evidence>
<dbReference type="SUPFAM" id="SSF55124">
    <property type="entry name" value="Nitrite/Sulfite reductase N-terminal domain-like"/>
    <property type="match status" value="1"/>
</dbReference>
<dbReference type="PROSITE" id="PS00365">
    <property type="entry name" value="NIR_SIR"/>
    <property type="match status" value="1"/>
</dbReference>
<keyword evidence="1" id="KW-0004">4Fe-4S</keyword>
<dbReference type="AlphaFoldDB" id="A0A0W8F032"/>
<organism evidence="9">
    <name type="scientific">hydrocarbon metagenome</name>
    <dbReference type="NCBI Taxonomy" id="938273"/>
    <lineage>
        <taxon>unclassified sequences</taxon>
        <taxon>metagenomes</taxon>
        <taxon>ecological metagenomes</taxon>
    </lineage>
</organism>
<evidence type="ECO:0000259" key="7">
    <source>
        <dbReference type="Pfam" id="PF01077"/>
    </source>
</evidence>
<feature type="domain" description="Nitrite/Sulfite reductase ferredoxin-like" evidence="8">
    <location>
        <begin position="9"/>
        <end position="74"/>
    </location>
</feature>
<evidence type="ECO:0000256" key="4">
    <source>
        <dbReference type="ARBA" id="ARBA00023002"/>
    </source>
</evidence>
<dbReference type="InterPro" id="IPR052034">
    <property type="entry name" value="NasD-like"/>
</dbReference>
<accession>A0A0W8F032</accession>
<evidence type="ECO:0000256" key="2">
    <source>
        <dbReference type="ARBA" id="ARBA00022617"/>
    </source>
</evidence>
<dbReference type="PANTHER" id="PTHR43809">
    <property type="entry name" value="NITRITE REDUCTASE (NADH) LARGE SUBUNIT"/>
    <property type="match status" value="1"/>
</dbReference>
<name>A0A0W8F032_9ZZZZ</name>
<keyword evidence="4" id="KW-0560">Oxidoreductase</keyword>
<dbReference type="GO" id="GO:0016491">
    <property type="term" value="F:oxidoreductase activity"/>
    <property type="evidence" value="ECO:0007669"/>
    <property type="project" value="UniProtKB-KW"/>
</dbReference>
<keyword evidence="6" id="KW-0411">Iron-sulfur</keyword>
<evidence type="ECO:0000256" key="5">
    <source>
        <dbReference type="ARBA" id="ARBA00023004"/>
    </source>
</evidence>
<dbReference type="Pfam" id="PF01077">
    <property type="entry name" value="NIR_SIR"/>
    <property type="match status" value="1"/>
</dbReference>
<dbReference type="PIRSF" id="PIRSF037487">
    <property type="entry name" value="Sulfite_red_assimil"/>
    <property type="match status" value="1"/>
</dbReference>
<proteinExistence type="predicted"/>
<dbReference type="GO" id="GO:0020037">
    <property type="term" value="F:heme binding"/>
    <property type="evidence" value="ECO:0007669"/>
    <property type="project" value="InterPro"/>
</dbReference>
<dbReference type="GO" id="GO:0046872">
    <property type="term" value="F:metal ion binding"/>
    <property type="evidence" value="ECO:0007669"/>
    <property type="project" value="UniProtKB-KW"/>
</dbReference>
<comment type="caution">
    <text evidence="9">The sequence shown here is derived from an EMBL/GenBank/DDBJ whole genome shotgun (WGS) entry which is preliminary data.</text>
</comment>
<feature type="domain" description="Nitrite/sulphite reductase 4Fe-4S" evidence="7">
    <location>
        <begin position="82"/>
        <end position="215"/>
    </location>
</feature>
<dbReference type="InterPro" id="IPR045854">
    <property type="entry name" value="NO2/SO3_Rdtase_4Fe4S_sf"/>
</dbReference>
<dbReference type="Pfam" id="PF03460">
    <property type="entry name" value="NIR_SIR_ferr"/>
    <property type="match status" value="1"/>
</dbReference>
<keyword evidence="5" id="KW-0408">Iron</keyword>
<dbReference type="InterPro" id="IPR005117">
    <property type="entry name" value="NiRdtase/SiRdtase_haem-b_fer"/>
</dbReference>
<reference evidence="9" key="1">
    <citation type="journal article" date="2015" name="Proc. Natl. Acad. Sci. U.S.A.">
        <title>Networks of energetic and metabolic interactions define dynamics in microbial communities.</title>
        <authorList>
            <person name="Embree M."/>
            <person name="Liu J.K."/>
            <person name="Al-Bassam M.M."/>
            <person name="Zengler K."/>
        </authorList>
    </citation>
    <scope>NUCLEOTIDE SEQUENCE</scope>
</reference>
<gene>
    <name evidence="9" type="ORF">ASZ90_016194</name>
</gene>
<evidence type="ECO:0000313" key="9">
    <source>
        <dbReference type="EMBL" id="KUG14177.1"/>
    </source>
</evidence>
<dbReference type="InterPro" id="IPR006067">
    <property type="entry name" value="NO2/SO3_Rdtase_4Fe4S_dom"/>
</dbReference>
<keyword evidence="2" id="KW-0349">Heme</keyword>
<sequence>MAHHTGAILQRDGKTFGIVTRIPGGVVTPDTLEKIAAVARNYHVPMVKLTSGQRFMLIGMPEKDLASISRDLGEIAVREAAPCVKYVQTCLGTDVCRYGTQDSLDLGLELERMYQGIPFPAKLKFGVSGCLRCCGESYTRDIGVMGTTRGWTVLFGGNSGRRPSLGTVIAEDLSRGDALDLVKRLLEYYRENALPKERTARFLERIGIDRLRSELLALLPYIPLEHAW</sequence>
<dbReference type="PRINTS" id="PR00397">
    <property type="entry name" value="SIROHAEM"/>
</dbReference>
<dbReference type="InterPro" id="IPR006066">
    <property type="entry name" value="NO2/SO3_Rdtase_FeS/sirohaem_BS"/>
</dbReference>
<dbReference type="SUPFAM" id="SSF56014">
    <property type="entry name" value="Nitrite and sulphite reductase 4Fe-4S domain-like"/>
    <property type="match status" value="1"/>
</dbReference>
<dbReference type="InterPro" id="IPR036136">
    <property type="entry name" value="Nit/Sulf_reduc_fer-like_dom_sf"/>
</dbReference>
<evidence type="ECO:0000259" key="8">
    <source>
        <dbReference type="Pfam" id="PF03460"/>
    </source>
</evidence>
<dbReference type="PANTHER" id="PTHR43809:SF1">
    <property type="entry name" value="NITRITE REDUCTASE (NADH) LARGE SUBUNIT"/>
    <property type="match status" value="1"/>
</dbReference>
<dbReference type="EMBL" id="LNQE01001692">
    <property type="protein sequence ID" value="KUG14177.1"/>
    <property type="molecule type" value="Genomic_DNA"/>
</dbReference>
<protein>
    <submittedName>
        <fullName evidence="9">Sulfite reductase, assimilatory-type</fullName>
    </submittedName>
</protein>
<dbReference type="Gene3D" id="3.90.480.10">
    <property type="entry name" value="Sulfite Reductase Hemoprotein,Domain 2"/>
    <property type="match status" value="1"/>
</dbReference>
<dbReference type="Gene3D" id="3.30.413.10">
    <property type="entry name" value="Sulfite Reductase Hemoprotein, domain 1"/>
    <property type="match status" value="1"/>
</dbReference>
<dbReference type="GO" id="GO:0051539">
    <property type="term" value="F:4 iron, 4 sulfur cluster binding"/>
    <property type="evidence" value="ECO:0007669"/>
    <property type="project" value="UniProtKB-KW"/>
</dbReference>
<evidence type="ECO:0000256" key="1">
    <source>
        <dbReference type="ARBA" id="ARBA00022485"/>
    </source>
</evidence>
<dbReference type="InterPro" id="IPR017220">
    <property type="entry name" value="Sulphite_reductase_assimil"/>
</dbReference>
<keyword evidence="3" id="KW-0479">Metal-binding</keyword>